<dbReference type="Proteomes" id="UP001187471">
    <property type="component" value="Unassembled WGS sequence"/>
</dbReference>
<evidence type="ECO:0000313" key="3">
    <source>
        <dbReference type="Proteomes" id="UP001187471"/>
    </source>
</evidence>
<feature type="domain" description="Rad21/Rec8-like protein C-terminal eukaryotic" evidence="1">
    <location>
        <begin position="82"/>
        <end position="107"/>
    </location>
</feature>
<dbReference type="Gene3D" id="1.10.10.580">
    <property type="entry name" value="Structural maintenance of chromosome 1. Chain E"/>
    <property type="match status" value="1"/>
</dbReference>
<accession>A0AA88RMY3</accession>
<sequence>MDRALAHKETETPLNSGCSWIDQYGSNLHHGLPKSGWPITSANNYEAGLSGVEPFPRPFQGDFQAVTEEARGFCLRRSSYEVLKTKDYIHVEQGNPFDNIKLTPQVKLMKSDF</sequence>
<evidence type="ECO:0000313" key="2">
    <source>
        <dbReference type="EMBL" id="KAK2988118.1"/>
    </source>
</evidence>
<dbReference type="InterPro" id="IPR006909">
    <property type="entry name" value="Rad21/Rec8_C_eu"/>
</dbReference>
<evidence type="ECO:0000259" key="1">
    <source>
        <dbReference type="Pfam" id="PF04824"/>
    </source>
</evidence>
<comment type="caution">
    <text evidence="2">The sequence shown here is derived from an EMBL/GenBank/DDBJ whole genome shotgun (WGS) entry which is preliminary data.</text>
</comment>
<dbReference type="Pfam" id="PF04824">
    <property type="entry name" value="Rad21_Rec8"/>
    <property type="match status" value="1"/>
</dbReference>
<protein>
    <recommendedName>
        <fullName evidence="1">Rad21/Rec8-like protein C-terminal eukaryotic domain-containing protein</fullName>
    </recommendedName>
</protein>
<organism evidence="2 3">
    <name type="scientific">Escallonia rubra</name>
    <dbReference type="NCBI Taxonomy" id="112253"/>
    <lineage>
        <taxon>Eukaryota</taxon>
        <taxon>Viridiplantae</taxon>
        <taxon>Streptophyta</taxon>
        <taxon>Embryophyta</taxon>
        <taxon>Tracheophyta</taxon>
        <taxon>Spermatophyta</taxon>
        <taxon>Magnoliopsida</taxon>
        <taxon>eudicotyledons</taxon>
        <taxon>Gunneridae</taxon>
        <taxon>Pentapetalae</taxon>
        <taxon>asterids</taxon>
        <taxon>campanulids</taxon>
        <taxon>Escalloniales</taxon>
        <taxon>Escalloniaceae</taxon>
        <taxon>Escallonia</taxon>
    </lineage>
</organism>
<gene>
    <name evidence="2" type="ORF">RJ640_017450</name>
</gene>
<reference evidence="2" key="1">
    <citation type="submission" date="2022-12" db="EMBL/GenBank/DDBJ databases">
        <title>Draft genome assemblies for two species of Escallonia (Escalloniales).</title>
        <authorList>
            <person name="Chanderbali A."/>
            <person name="Dervinis C."/>
            <person name="Anghel I."/>
            <person name="Soltis D."/>
            <person name="Soltis P."/>
            <person name="Zapata F."/>
        </authorList>
    </citation>
    <scope>NUCLEOTIDE SEQUENCE</scope>
    <source>
        <strain evidence="2">UCBG92.1500</strain>
        <tissue evidence="2">Leaf</tissue>
    </source>
</reference>
<proteinExistence type="predicted"/>
<dbReference type="EMBL" id="JAVXUO010000911">
    <property type="protein sequence ID" value="KAK2988118.1"/>
    <property type="molecule type" value="Genomic_DNA"/>
</dbReference>
<keyword evidence="3" id="KW-1185">Reference proteome</keyword>
<dbReference type="InterPro" id="IPR023093">
    <property type="entry name" value="ScpA-like_C"/>
</dbReference>
<name>A0AA88RMY3_9ASTE</name>
<dbReference type="AlphaFoldDB" id="A0AA88RMY3"/>